<feature type="coiled-coil region" evidence="1">
    <location>
        <begin position="357"/>
        <end position="466"/>
    </location>
</feature>
<organism evidence="3 4">
    <name type="scientific">Strigomonas culicis</name>
    <dbReference type="NCBI Taxonomy" id="28005"/>
    <lineage>
        <taxon>Eukaryota</taxon>
        <taxon>Discoba</taxon>
        <taxon>Euglenozoa</taxon>
        <taxon>Kinetoplastea</taxon>
        <taxon>Metakinetoplastina</taxon>
        <taxon>Trypanosomatida</taxon>
        <taxon>Trypanosomatidae</taxon>
        <taxon>Strigomonadinae</taxon>
        <taxon>Strigomonas</taxon>
    </lineage>
</organism>
<evidence type="ECO:0000256" key="1">
    <source>
        <dbReference type="SAM" id="Coils"/>
    </source>
</evidence>
<evidence type="ECO:0000313" key="4">
    <source>
        <dbReference type="Proteomes" id="UP000015354"/>
    </source>
</evidence>
<dbReference type="InterPro" id="IPR029602">
    <property type="entry name" value="IFT74"/>
</dbReference>
<dbReference type="AlphaFoldDB" id="S9U239"/>
<dbReference type="GO" id="GO:0005929">
    <property type="term" value="C:cilium"/>
    <property type="evidence" value="ECO:0007669"/>
    <property type="project" value="TreeGrafter"/>
</dbReference>
<keyword evidence="3" id="KW-0282">Flagellum</keyword>
<evidence type="ECO:0000256" key="2">
    <source>
        <dbReference type="SAM" id="MobiDB-lite"/>
    </source>
</evidence>
<gene>
    <name evidence="3" type="ORF">STCU_07955</name>
</gene>
<feature type="region of interest" description="Disordered" evidence="2">
    <location>
        <begin position="1"/>
        <end position="43"/>
    </location>
</feature>
<proteinExistence type="predicted"/>
<dbReference type="GO" id="GO:0048487">
    <property type="term" value="F:beta-tubulin binding"/>
    <property type="evidence" value="ECO:0007669"/>
    <property type="project" value="InterPro"/>
</dbReference>
<keyword evidence="3" id="KW-0969">Cilium</keyword>
<dbReference type="GO" id="GO:0030992">
    <property type="term" value="C:intraciliary transport particle B"/>
    <property type="evidence" value="ECO:0007669"/>
    <property type="project" value="InterPro"/>
</dbReference>
<dbReference type="PANTHER" id="PTHR31432:SF0">
    <property type="entry name" value="INTRAFLAGELLAR TRANSPORT PROTEIN 74 HOMOLOG"/>
    <property type="match status" value="1"/>
</dbReference>
<reference evidence="3 4" key="1">
    <citation type="journal article" date="2013" name="PLoS ONE">
        <title>Predicting the Proteins of Angomonas deanei, Strigomonas culicis and Their Respective Endosymbionts Reveals New Aspects of the Trypanosomatidae Family.</title>
        <authorList>
            <person name="Motta M.C."/>
            <person name="Martins A.C."/>
            <person name="de Souza S.S."/>
            <person name="Catta-Preta C.M."/>
            <person name="Silva R."/>
            <person name="Klein C.C."/>
            <person name="de Almeida L.G."/>
            <person name="de Lima Cunha O."/>
            <person name="Ciapina L.P."/>
            <person name="Brocchi M."/>
            <person name="Colabardini A.C."/>
            <person name="de Araujo Lima B."/>
            <person name="Machado C.R."/>
            <person name="de Almeida Soares C.M."/>
            <person name="Probst C.M."/>
            <person name="de Menezes C.B."/>
            <person name="Thompson C.E."/>
            <person name="Bartholomeu D.C."/>
            <person name="Gradia D.F."/>
            <person name="Pavoni D.P."/>
            <person name="Grisard E.C."/>
            <person name="Fantinatti-Garboggini F."/>
            <person name="Marchini F.K."/>
            <person name="Rodrigues-Luiz G.F."/>
            <person name="Wagner G."/>
            <person name="Goldman G.H."/>
            <person name="Fietto J.L."/>
            <person name="Elias M.C."/>
            <person name="Goldman M.H."/>
            <person name="Sagot M.F."/>
            <person name="Pereira M."/>
            <person name="Stoco P.H."/>
            <person name="de Mendonca-Neto R.P."/>
            <person name="Teixeira S.M."/>
            <person name="Maciel T.E."/>
            <person name="de Oliveira Mendes T.A."/>
            <person name="Urmenyi T.P."/>
            <person name="de Souza W."/>
            <person name="Schenkman S."/>
            <person name="de Vasconcelos A.T."/>
        </authorList>
    </citation>
    <scope>NUCLEOTIDE SEQUENCE [LARGE SCALE GENOMIC DNA]</scope>
</reference>
<protein>
    <submittedName>
        <fullName evidence="3">Intraflagellar transport protein-like protein</fullName>
    </submittedName>
</protein>
<dbReference type="EMBL" id="ATMH01007955">
    <property type="protein sequence ID" value="EPY23003.1"/>
    <property type="molecule type" value="Genomic_DNA"/>
</dbReference>
<comment type="caution">
    <text evidence="3">The sequence shown here is derived from an EMBL/GenBank/DDBJ whole genome shotgun (WGS) entry which is preliminary data.</text>
</comment>
<dbReference type="OrthoDB" id="444379at2759"/>
<feature type="coiled-coil region" evidence="1">
    <location>
        <begin position="254"/>
        <end position="324"/>
    </location>
</feature>
<dbReference type="Proteomes" id="UP000015354">
    <property type="component" value="Unassembled WGS sequence"/>
</dbReference>
<keyword evidence="4" id="KW-1185">Reference proteome</keyword>
<keyword evidence="1" id="KW-0175">Coiled coil</keyword>
<evidence type="ECO:0000313" key="3">
    <source>
        <dbReference type="EMBL" id="EPY23003.1"/>
    </source>
</evidence>
<feature type="coiled-coil region" evidence="1">
    <location>
        <begin position="87"/>
        <end position="206"/>
    </location>
</feature>
<dbReference type="PANTHER" id="PTHR31432">
    <property type="entry name" value="INTRAFLAGELLAR TRANSPORT PROTEIN 74 HOMOLOG"/>
    <property type="match status" value="1"/>
</dbReference>
<keyword evidence="3" id="KW-0966">Cell projection</keyword>
<accession>S9U239</accession>
<dbReference type="GO" id="GO:0035735">
    <property type="term" value="P:intraciliary transport involved in cilium assembly"/>
    <property type="evidence" value="ECO:0007669"/>
    <property type="project" value="TreeGrafter"/>
</dbReference>
<name>S9U239_9TRYP</name>
<sequence length="589" mass="67334">MSNPFTGVPGSSMGTSAGLRPGTTMRPGSRMQAAGMGGSLQQPVSVTAAAPIAREGMRSASRAGTSAGPGRQVGDRSYYIGLLRPKCAELSAEIDRLTEQEELINKNSSVLTQLQQKSRLLNEEITRLKGTLADVNLGVENAASRDVKAVKQQYMQLEKQNVVKRKEVDELFLVVKKEDDKAKRNADLLEEEMQQLDKRILAENQDYGMYKANRDENFAVSDLVLERQHEVRMLAAKQDLLMARLAHDPDKKRAAETLRSILRKRREKEELTRQCSLSVEQEKQMLIQQVKSTRSDIEVLERQVNDTRDTLQESRVRLSALDEEVKNYSGDNVRAFQELQERDQEMQRFIDEYPDREKEESSRIEEAEKSIATLLQRISQALELQRQMPAEGNPGALEALHTEVDARRDQIKNDQRTHERLEKELLERKAELDKVANLDKKIKEELETHSTKMTEQRAEMEQYNDLGTLRDEVEQLRKDLIAQKAYLVRVRDTGKVQLHMLSGKYETDQRQLQSDEVYTTLTTQEQKLRMLWQSTFTLEDFVRLREKDTQYLASKAASLRLVDEINLLLKDPARLAGHASGAPTINLQE</sequence>